<dbReference type="InterPro" id="IPR036894">
    <property type="entry name" value="YbaB-like_sf"/>
</dbReference>
<dbReference type="RefSeq" id="WP_010850767.1">
    <property type="nucleotide sequence ID" value="NZ_HF570956.1"/>
</dbReference>
<proteinExistence type="predicted"/>
<accession>N0E4T0</accession>
<name>N0E4T0_9MICO</name>
<gene>
    <name evidence="1" type="ORF">BN10_720010</name>
</gene>
<comment type="caution">
    <text evidence="1">The sequence shown here is derived from an EMBL/GenBank/DDBJ whole genome shotgun (WGS) entry which is preliminary data.</text>
</comment>
<dbReference type="EMBL" id="CAIZ01000144">
    <property type="protein sequence ID" value="CCH70931.1"/>
    <property type="molecule type" value="Genomic_DNA"/>
</dbReference>
<organism evidence="1 2">
    <name type="scientific">Phycicoccus elongatus Lp2</name>
    <dbReference type="NCBI Taxonomy" id="1193181"/>
    <lineage>
        <taxon>Bacteria</taxon>
        <taxon>Bacillati</taxon>
        <taxon>Actinomycetota</taxon>
        <taxon>Actinomycetes</taxon>
        <taxon>Micrococcales</taxon>
        <taxon>Intrasporangiaceae</taxon>
        <taxon>Phycicoccus</taxon>
    </lineage>
</organism>
<sequence>MSDVDDLYDLRDNLDGLRSRLDRAGVAADPGPLRAHDESGAVSVETDAKGVLRSVTVAMDWSAKVAPQALGAAVLDAVAALATQRLEEVGRALEESFDGPAPARTPLPAQYQTVAGHLEERLGEGRSQEEIDAFGMALIATLQDFIDSVDEVSSDLGAMRGREVTGQSDIDRNVVATMDAAGNLVDLALHPVWLERAHPNNISRLIVVAIDDARRNLGATLPQVVADSRMTRLAGELNDPDALAARLGL</sequence>
<reference evidence="1 2" key="1">
    <citation type="journal article" date="2013" name="ISME J.">
        <title>A metabolic model for members of the genus Tetrasphaera involved in enhanced biological phosphorus removal.</title>
        <authorList>
            <person name="Kristiansen R."/>
            <person name="Nguyen H.T.T."/>
            <person name="Saunders A.M."/>
            <person name="Nielsen J.L."/>
            <person name="Wimmer R."/>
            <person name="Le V.Q."/>
            <person name="McIlroy S.J."/>
            <person name="Petrovski S."/>
            <person name="Seviour R.J."/>
            <person name="Calteau A."/>
            <person name="Nielsen K.L."/>
            <person name="Nielsen P.H."/>
        </authorList>
    </citation>
    <scope>NUCLEOTIDE SEQUENCE [LARGE SCALE GENOMIC DNA]</scope>
    <source>
        <strain evidence="1 2">Lp2</strain>
    </source>
</reference>
<dbReference type="STRING" id="1193181.BN10_720010"/>
<evidence type="ECO:0000313" key="2">
    <source>
        <dbReference type="Proteomes" id="UP000013167"/>
    </source>
</evidence>
<evidence type="ECO:0008006" key="3">
    <source>
        <dbReference type="Google" id="ProtNLM"/>
    </source>
</evidence>
<dbReference type="Gene3D" id="3.30.1310.10">
    <property type="entry name" value="Nucleoid-associated protein YbaB-like domain"/>
    <property type="match status" value="1"/>
</dbReference>
<dbReference type="eggNOG" id="ENOG503446N">
    <property type="taxonomic scope" value="Bacteria"/>
</dbReference>
<evidence type="ECO:0000313" key="1">
    <source>
        <dbReference type="EMBL" id="CCH70931.1"/>
    </source>
</evidence>
<keyword evidence="2" id="KW-1185">Reference proteome</keyword>
<protein>
    <recommendedName>
        <fullName evidence="3">YbaB/EbfC DNA-binding family protein</fullName>
    </recommendedName>
</protein>
<dbReference type="Proteomes" id="UP000013167">
    <property type="component" value="Unassembled WGS sequence"/>
</dbReference>
<dbReference type="AlphaFoldDB" id="N0E4T0"/>
<dbReference type="HOGENOM" id="CLU_1132402_0_0_11"/>
<dbReference type="OrthoDB" id="3295730at2"/>